<keyword evidence="3" id="KW-1185">Reference proteome</keyword>
<comment type="catalytic activity">
    <reaction evidence="1">
        <text>uridine(34) in tRNA + AH2 + O2 = 5-hydroxyuridine(34) in tRNA + A + H2O</text>
        <dbReference type="Rhea" id="RHEA:64224"/>
        <dbReference type="Rhea" id="RHEA-COMP:11727"/>
        <dbReference type="Rhea" id="RHEA-COMP:13381"/>
        <dbReference type="ChEBI" id="CHEBI:13193"/>
        <dbReference type="ChEBI" id="CHEBI:15377"/>
        <dbReference type="ChEBI" id="CHEBI:15379"/>
        <dbReference type="ChEBI" id="CHEBI:17499"/>
        <dbReference type="ChEBI" id="CHEBI:65315"/>
        <dbReference type="ChEBI" id="CHEBI:136877"/>
    </reaction>
</comment>
<proteinExistence type="inferred from homology"/>
<dbReference type="CDD" id="cd01518">
    <property type="entry name" value="RHOD_YceA"/>
    <property type="match status" value="1"/>
</dbReference>
<dbReference type="STRING" id="1619308.B5808_01485"/>
<dbReference type="KEGG" id="cphy:B5808_01485"/>
<dbReference type="Gene3D" id="3.30.70.100">
    <property type="match status" value="1"/>
</dbReference>
<name>A0A1X9LLR6_9MICO</name>
<evidence type="ECO:0000313" key="3">
    <source>
        <dbReference type="Proteomes" id="UP000192775"/>
    </source>
</evidence>
<dbReference type="Gene3D" id="3.40.250.10">
    <property type="entry name" value="Rhodanese-like domain"/>
    <property type="match status" value="1"/>
</dbReference>
<dbReference type="InterPro" id="IPR040503">
    <property type="entry name" value="TRHO_N"/>
</dbReference>
<dbReference type="PANTHER" id="PTHR43268:SF6">
    <property type="entry name" value="THIOSULFATE SULFURTRANSFERASE_RHODANESE-LIKE DOMAIN-CONTAINING PROTEIN 2"/>
    <property type="match status" value="1"/>
</dbReference>
<dbReference type="PANTHER" id="PTHR43268">
    <property type="entry name" value="THIOSULFATE SULFURTRANSFERASE/RHODANESE-LIKE DOMAIN-CONTAINING PROTEIN 2"/>
    <property type="match status" value="1"/>
</dbReference>
<dbReference type="GO" id="GO:0006400">
    <property type="term" value="P:tRNA modification"/>
    <property type="evidence" value="ECO:0007669"/>
    <property type="project" value="UniProtKB-UniRule"/>
</dbReference>
<dbReference type="EMBL" id="CP020715">
    <property type="protein sequence ID" value="ARJ04049.1"/>
    <property type="molecule type" value="Genomic_DNA"/>
</dbReference>
<dbReference type="Pfam" id="PF12368">
    <property type="entry name" value="Rhodanese_C"/>
    <property type="match status" value="1"/>
</dbReference>
<dbReference type="RefSeq" id="WP_085017861.1">
    <property type="nucleotide sequence ID" value="NZ_BMHD01000001.1"/>
</dbReference>
<sequence length="306" mass="33026">MAIPKIILYYVFAPVPDPEAVRLWQRDLCESLGLRGRILLSPQGINATLGGELDAVKRYLRKTREFGPFSDLDVKWSEGTGLTDEPASPHTVYRASTDFPKLSVRVRDELVSFGAPDELAVDEGGVVGGGRHLDPDAVHALVESRGDEVVFFDGRNAFEAAIGRFDGAVVPDVATTRDFVAELDSGRYDHLKSRPVVTYCTGGIRCEVLSSLMRSRGFEEVYQLDGGIVRYAERFGSSGLWKGSLYVFDGRGSVDYGDSPAVIGECASCGAATSRMQNCADLSCRTQLVVCDDCAPAAPSCATHAA</sequence>
<dbReference type="Pfam" id="PF17773">
    <property type="entry name" value="UPF0176_N"/>
    <property type="match status" value="1"/>
</dbReference>
<dbReference type="NCBIfam" id="NF001134">
    <property type="entry name" value="PRK00142.1-2"/>
    <property type="match status" value="1"/>
</dbReference>
<dbReference type="PROSITE" id="PS50206">
    <property type="entry name" value="RHODANESE_3"/>
    <property type="match status" value="1"/>
</dbReference>
<evidence type="ECO:0000256" key="1">
    <source>
        <dbReference type="HAMAP-Rule" id="MF_00469"/>
    </source>
</evidence>
<dbReference type="GO" id="GO:0016705">
    <property type="term" value="F:oxidoreductase activity, acting on paired donors, with incorporation or reduction of molecular oxygen"/>
    <property type="evidence" value="ECO:0007669"/>
    <property type="project" value="UniProtKB-UniRule"/>
</dbReference>
<dbReference type="InterPro" id="IPR036873">
    <property type="entry name" value="Rhodanese-like_dom_sf"/>
</dbReference>
<dbReference type="Pfam" id="PF00581">
    <property type="entry name" value="Rhodanese"/>
    <property type="match status" value="1"/>
</dbReference>
<comment type="function">
    <text evidence="1">Catalyzes oxygen-dependent 5-hydroxyuridine (ho5U) modification at position 34 in tRNAs.</text>
</comment>
<dbReference type="SUPFAM" id="SSF52821">
    <property type="entry name" value="Rhodanese/Cell cycle control phosphatase"/>
    <property type="match status" value="1"/>
</dbReference>
<dbReference type="InterPro" id="IPR022111">
    <property type="entry name" value="Rhodanese_C"/>
</dbReference>
<dbReference type="SMART" id="SM00450">
    <property type="entry name" value="RHOD"/>
    <property type="match status" value="1"/>
</dbReference>
<keyword evidence="1" id="KW-0560">Oxidoreductase</keyword>
<dbReference type="Proteomes" id="UP000192775">
    <property type="component" value="Chromosome"/>
</dbReference>
<reference evidence="2 3" key="1">
    <citation type="submission" date="2017-04" db="EMBL/GenBank/DDBJ databases">
        <authorList>
            <person name="Afonso C.L."/>
            <person name="Miller P.J."/>
            <person name="Scott M.A."/>
            <person name="Spackman E."/>
            <person name="Goraichik I."/>
            <person name="Dimitrov K.M."/>
            <person name="Suarez D.L."/>
            <person name="Swayne D.E."/>
        </authorList>
    </citation>
    <scope>NUCLEOTIDE SEQUENCE [LARGE SCALE GENOMIC DNA]</scope>
    <source>
        <strain evidence="3">XA(T)</strain>
    </source>
</reference>
<dbReference type="InterPro" id="IPR020936">
    <property type="entry name" value="TrhO"/>
</dbReference>
<dbReference type="InterPro" id="IPR001763">
    <property type="entry name" value="Rhodanese-like_dom"/>
</dbReference>
<dbReference type="HAMAP" id="MF_00469">
    <property type="entry name" value="TrhO"/>
    <property type="match status" value="1"/>
</dbReference>
<accession>A0A1X9LLR6</accession>
<protein>
    <recommendedName>
        <fullName evidence="1">tRNA uridine(34) hydroxylase</fullName>
        <ecNumber evidence="1">1.14.-.-</ecNumber>
    </recommendedName>
    <alternativeName>
        <fullName evidence="1">tRNA hydroxylation protein O</fullName>
    </alternativeName>
</protein>
<organism evidence="2 3">
    <name type="scientific">Cnuibacter physcomitrellae</name>
    <dbReference type="NCBI Taxonomy" id="1619308"/>
    <lineage>
        <taxon>Bacteria</taxon>
        <taxon>Bacillati</taxon>
        <taxon>Actinomycetota</taxon>
        <taxon>Actinomycetes</taxon>
        <taxon>Micrococcales</taxon>
        <taxon>Microbacteriaceae</taxon>
        <taxon>Cnuibacter</taxon>
    </lineage>
</organism>
<evidence type="ECO:0000313" key="2">
    <source>
        <dbReference type="EMBL" id="ARJ04049.1"/>
    </source>
</evidence>
<gene>
    <name evidence="1" type="primary">trhO</name>
    <name evidence="2" type="ORF">B5808_01485</name>
</gene>
<dbReference type="AlphaFoldDB" id="A0A1X9LLR6"/>
<keyword evidence="1" id="KW-0819">tRNA processing</keyword>
<comment type="similarity">
    <text evidence="1">Belongs to the TrhO family.</text>
</comment>
<dbReference type="EC" id="1.14.-.-" evidence="1"/>